<dbReference type="Pfam" id="PF07963">
    <property type="entry name" value="N_methyl"/>
    <property type="match status" value="1"/>
</dbReference>
<dbReference type="KEGG" id="bmei:Spa11_22270"/>
<evidence type="ECO:0000313" key="3">
    <source>
        <dbReference type="EMBL" id="QDV74028.1"/>
    </source>
</evidence>
<protein>
    <recommendedName>
        <fullName evidence="2">DUF1559 domain-containing protein</fullName>
    </recommendedName>
</protein>
<keyword evidence="4" id="KW-1185">Reference proteome</keyword>
<evidence type="ECO:0000313" key="4">
    <source>
        <dbReference type="Proteomes" id="UP000316426"/>
    </source>
</evidence>
<sequence>MERKPATDRAAAGFTLVELLVVIAIIGILIALLLPAVQAAREAARRCSCRVNLKQVGLATQNFFDTNRHLPPPKAGDFGATEDHGGALIVLLPYLEEGSLYDTYDVSQLLSAPANAPITTAVVETYLCPSMRPPVLGPVGTAPAFGYGSYLISTRTYFGAGGNPDGAFARVTPGKPYSLGFKDITDGSSKTFLIGEINYAFESKERIPSIDSYNEHGFAWAKGYWLHAWGHMSTPPEAPPGEPDIFTPGDREALYGLFNNNKTRYPSDSHRTFRSDHAGGVQFAMLDGSVRFVPTDTDVNVRRALVTRAGDEVVEAL</sequence>
<dbReference type="NCBIfam" id="TIGR02532">
    <property type="entry name" value="IV_pilin_GFxxxE"/>
    <property type="match status" value="1"/>
</dbReference>
<feature type="domain" description="DUF1559" evidence="2">
    <location>
        <begin position="38"/>
        <end position="299"/>
    </location>
</feature>
<reference evidence="3 4" key="1">
    <citation type="submission" date="2019-02" db="EMBL/GenBank/DDBJ databases">
        <title>Deep-cultivation of Planctomycetes and their phenomic and genomic characterization uncovers novel biology.</title>
        <authorList>
            <person name="Wiegand S."/>
            <person name="Jogler M."/>
            <person name="Boedeker C."/>
            <person name="Pinto D."/>
            <person name="Vollmers J."/>
            <person name="Rivas-Marin E."/>
            <person name="Kohn T."/>
            <person name="Peeters S.H."/>
            <person name="Heuer A."/>
            <person name="Rast P."/>
            <person name="Oberbeckmann S."/>
            <person name="Bunk B."/>
            <person name="Jeske O."/>
            <person name="Meyerdierks A."/>
            <person name="Storesund J.E."/>
            <person name="Kallscheuer N."/>
            <person name="Luecker S."/>
            <person name="Lage O.M."/>
            <person name="Pohl T."/>
            <person name="Merkel B.J."/>
            <person name="Hornburger P."/>
            <person name="Mueller R.-W."/>
            <person name="Bruemmer F."/>
            <person name="Labrenz M."/>
            <person name="Spormann A.M."/>
            <person name="Op den Camp H."/>
            <person name="Overmann J."/>
            <person name="Amann R."/>
            <person name="Jetten M.S.M."/>
            <person name="Mascher T."/>
            <person name="Medema M.H."/>
            <person name="Devos D.P."/>
            <person name="Kaster A.-K."/>
            <person name="Ovreas L."/>
            <person name="Rohde M."/>
            <person name="Galperin M.Y."/>
            <person name="Jogler C."/>
        </authorList>
    </citation>
    <scope>NUCLEOTIDE SEQUENCE [LARGE SCALE GENOMIC DNA]</scope>
    <source>
        <strain evidence="3 4">Spa11</strain>
    </source>
</reference>
<evidence type="ECO:0000259" key="2">
    <source>
        <dbReference type="Pfam" id="PF07596"/>
    </source>
</evidence>
<dbReference type="NCBIfam" id="TIGR04294">
    <property type="entry name" value="pre_pil_HX9DG"/>
    <property type="match status" value="1"/>
</dbReference>
<dbReference type="AlphaFoldDB" id="A0A518K8A5"/>
<name>A0A518K8A5_9BACT</name>
<dbReference type="SUPFAM" id="SSF54523">
    <property type="entry name" value="Pili subunits"/>
    <property type="match status" value="1"/>
</dbReference>
<dbReference type="EMBL" id="CP036349">
    <property type="protein sequence ID" value="QDV74028.1"/>
    <property type="molecule type" value="Genomic_DNA"/>
</dbReference>
<keyword evidence="1" id="KW-0472">Membrane</keyword>
<gene>
    <name evidence="3" type="ORF">Spa11_22270</name>
</gene>
<dbReference type="Proteomes" id="UP000316426">
    <property type="component" value="Chromosome"/>
</dbReference>
<evidence type="ECO:0000256" key="1">
    <source>
        <dbReference type="SAM" id="Phobius"/>
    </source>
</evidence>
<dbReference type="PROSITE" id="PS00409">
    <property type="entry name" value="PROKAR_NTER_METHYL"/>
    <property type="match status" value="1"/>
</dbReference>
<organism evidence="3 4">
    <name type="scientific">Botrimarina mediterranea</name>
    <dbReference type="NCBI Taxonomy" id="2528022"/>
    <lineage>
        <taxon>Bacteria</taxon>
        <taxon>Pseudomonadati</taxon>
        <taxon>Planctomycetota</taxon>
        <taxon>Planctomycetia</taxon>
        <taxon>Pirellulales</taxon>
        <taxon>Lacipirellulaceae</taxon>
        <taxon>Botrimarina</taxon>
    </lineage>
</organism>
<dbReference type="Gene3D" id="3.30.700.10">
    <property type="entry name" value="Glycoprotein, Type 4 Pilin"/>
    <property type="match status" value="1"/>
</dbReference>
<dbReference type="InterPro" id="IPR012902">
    <property type="entry name" value="N_methyl_site"/>
</dbReference>
<keyword evidence="1" id="KW-1133">Transmembrane helix</keyword>
<dbReference type="PANTHER" id="PTHR30093">
    <property type="entry name" value="GENERAL SECRETION PATHWAY PROTEIN G"/>
    <property type="match status" value="1"/>
</dbReference>
<dbReference type="RefSeq" id="WP_145112047.1">
    <property type="nucleotide sequence ID" value="NZ_CP036349.1"/>
</dbReference>
<dbReference type="InterPro" id="IPR027558">
    <property type="entry name" value="Pre_pil_HX9DG_C"/>
</dbReference>
<dbReference type="InterPro" id="IPR045584">
    <property type="entry name" value="Pilin-like"/>
</dbReference>
<dbReference type="InterPro" id="IPR011453">
    <property type="entry name" value="DUF1559"/>
</dbReference>
<dbReference type="Pfam" id="PF07596">
    <property type="entry name" value="SBP_bac_10"/>
    <property type="match status" value="1"/>
</dbReference>
<accession>A0A518K8A5</accession>
<feature type="transmembrane region" description="Helical" evidence="1">
    <location>
        <begin position="12"/>
        <end position="37"/>
    </location>
</feature>
<proteinExistence type="predicted"/>
<keyword evidence="1" id="KW-0812">Transmembrane</keyword>
<dbReference type="PANTHER" id="PTHR30093:SF2">
    <property type="entry name" value="TYPE II SECRETION SYSTEM PROTEIN H"/>
    <property type="match status" value="1"/>
</dbReference>